<dbReference type="AlphaFoldDB" id="A0A2Z3LHW4"/>
<dbReference type="EMBL" id="CP029619">
    <property type="protein sequence ID" value="AWN82034.1"/>
    <property type="molecule type" value="Genomic_DNA"/>
</dbReference>
<evidence type="ECO:0000313" key="2">
    <source>
        <dbReference type="Proteomes" id="UP000245872"/>
    </source>
</evidence>
<gene>
    <name evidence="1" type="ORF">DK880_00724</name>
</gene>
<evidence type="ECO:0000313" key="1">
    <source>
        <dbReference type="EMBL" id="AWN82034.1"/>
    </source>
</evidence>
<keyword evidence="2" id="KW-1185">Reference proteome</keyword>
<dbReference type="PROSITE" id="PS51257">
    <property type="entry name" value="PROKAR_LIPOPROTEIN"/>
    <property type="match status" value="1"/>
</dbReference>
<dbReference type="RefSeq" id="WP_162534172.1">
    <property type="nucleotide sequence ID" value="NZ_CP029619.1"/>
</dbReference>
<protein>
    <submittedName>
        <fullName evidence="1">Uncharacterized protein</fullName>
    </submittedName>
</protein>
<name>A0A2Z3LHW4_9BACT</name>
<reference evidence="1 2" key="1">
    <citation type="submission" date="2018-05" db="EMBL/GenBank/DDBJ databases">
        <title>Candidatus Cardinium hertigii Genome Assembly.</title>
        <authorList>
            <person name="Showmaker K.C."/>
            <person name="Walden K.O."/>
            <person name="Fields C.J."/>
            <person name="Lambert K.N."/>
            <person name="Hudson M.E."/>
        </authorList>
    </citation>
    <scope>NUCLEOTIDE SEQUENCE [LARGE SCALE GENOMIC DNA]</scope>
    <source>
        <strain evidence="2">cHgTN10</strain>
    </source>
</reference>
<sequence length="403" mass="46067">MIKMWRSVLSCFLVAIAISCGKHSGQLGIQSREKTALQIAAAEKNAAAQPSKRSKRKKQSRSPSWTKWAWTMWAKFYRSFMPIYFFLSLLQVGQAASAYNPMSCALFQPVSVVPETATLLIPFPLNLPFNESNARLLLYDSLNSIEDSLHPEEVRRGACHLFADRDVDITVSASNTTLCRSYLTKVRGFFSNTIRSSITSSKGLWSLHFERVKDYLRNFKPVNGSPFQRVAKHKYVVFSSNSNRRLPHHPVQRVAKHKYVVLSRNSIRKIPHYPRTTLVEKVDGAWYFHIWRKDRGNAPPVFRNFNKGNTRQGIRMVHYLSPQSQFHKIIKKYGKEPSKCINKLQAQGAAILSNENLDAYCDDPSKVKLAEHLISVGGEFLYVADYNKSRQPVSNYLKKMIGF</sequence>
<dbReference type="Proteomes" id="UP000245872">
    <property type="component" value="Chromosome"/>
</dbReference>
<organism evidence="1 2">
    <name type="scientific">Candidatus Cardinium hertigii</name>
    <dbReference type="NCBI Taxonomy" id="247481"/>
    <lineage>
        <taxon>Bacteria</taxon>
        <taxon>Pseudomonadati</taxon>
        <taxon>Bacteroidota</taxon>
        <taxon>Cytophagia</taxon>
        <taxon>Cytophagales</taxon>
        <taxon>Amoebophilaceae</taxon>
        <taxon>Candidatus Cardinium</taxon>
    </lineage>
</organism>
<dbReference type="KEGG" id="cher:DK880_00724"/>
<proteinExistence type="predicted"/>
<accession>A0A2Z3LHW4</accession>